<keyword evidence="3 8" id="KW-0812">Transmembrane</keyword>
<comment type="similarity">
    <text evidence="8">Belongs to the insect chemoreceptor superfamily. Gustatory receptor (GR) family.</text>
</comment>
<dbReference type="GO" id="GO:0007635">
    <property type="term" value="P:chemosensory behavior"/>
    <property type="evidence" value="ECO:0007669"/>
    <property type="project" value="TreeGrafter"/>
</dbReference>
<sequence length="375" mass="43554">MSVNRDLRLYLRVLYSLGMLCAEFDVGTCTLHVTRSSERYAWFYTLVILSAAIALFIYAHIEPKQFYLPNYNRTGNFYETVNFRSSCMVLWLLYVCFYVRRHRHAALVQTLLRLNRRCIDLKLQRRFLGNFVLYVMLFLLCVGNYLNGFSQSGLSPFAIAVYMITYSYSFLVMCLLLVFFDCLRWILTSGIQHYNHILQRNSPQIWRKALHARQSLIKLGTDELNECFGLLFLPIIALVLLVANDGPFYLISTVFESKFGSGWQSLSIGVTACFWSMPWLIMLVMLHNNTLSEEANKTAKILAKMPRTGTGLDRMVDKFLLKNLRQQPILTAYGFFALDKSTLFKLFTAIFTYMVILVQFKEMENSTKSLQAYQL</sequence>
<dbReference type="GO" id="GO:0050909">
    <property type="term" value="P:sensory perception of taste"/>
    <property type="evidence" value="ECO:0007669"/>
    <property type="project" value="InterPro"/>
</dbReference>
<keyword evidence="9" id="KW-1185">Reference proteome</keyword>
<dbReference type="GO" id="GO:0030424">
    <property type="term" value="C:axon"/>
    <property type="evidence" value="ECO:0007669"/>
    <property type="project" value="TreeGrafter"/>
</dbReference>
<evidence type="ECO:0000256" key="4">
    <source>
        <dbReference type="ARBA" id="ARBA00022989"/>
    </source>
</evidence>
<evidence type="ECO:0000256" key="5">
    <source>
        <dbReference type="ARBA" id="ARBA00023136"/>
    </source>
</evidence>
<dbReference type="InterPro" id="IPR013604">
    <property type="entry name" value="7TM_chemorcpt"/>
</dbReference>
<dbReference type="GO" id="GO:0005886">
    <property type="term" value="C:plasma membrane"/>
    <property type="evidence" value="ECO:0007669"/>
    <property type="project" value="UniProtKB-SubCell"/>
</dbReference>
<reference evidence="10" key="1">
    <citation type="submission" date="2025-08" db="UniProtKB">
        <authorList>
            <consortium name="RefSeq"/>
        </authorList>
    </citation>
    <scope>IDENTIFICATION</scope>
    <source>
        <strain evidence="10">11010-0011.00</strain>
        <tissue evidence="10">Whole body</tissue>
    </source>
</reference>
<protein>
    <recommendedName>
        <fullName evidence="8">Gustatory receptor</fullName>
    </recommendedName>
</protein>
<keyword evidence="5 8" id="KW-0472">Membrane</keyword>
<gene>
    <name evidence="10" type="primary">LOC115626135</name>
</gene>
<dbReference type="GO" id="GO:0008049">
    <property type="term" value="P:male courtship behavior"/>
    <property type="evidence" value="ECO:0007669"/>
    <property type="project" value="TreeGrafter"/>
</dbReference>
<keyword evidence="6 8" id="KW-0675">Receptor</keyword>
<comment type="subcellular location">
    <subcellularLocation>
        <location evidence="1 8">Cell membrane</location>
        <topology evidence="1 8">Multi-pass membrane protein</topology>
    </subcellularLocation>
</comment>
<dbReference type="OrthoDB" id="6748730at2759"/>
<dbReference type="AlphaFoldDB" id="A0A6J2TQ67"/>
<evidence type="ECO:0000256" key="7">
    <source>
        <dbReference type="ARBA" id="ARBA00023224"/>
    </source>
</evidence>
<dbReference type="Proteomes" id="UP000504634">
    <property type="component" value="Unplaced"/>
</dbReference>
<evidence type="ECO:0000313" key="9">
    <source>
        <dbReference type="Proteomes" id="UP000504634"/>
    </source>
</evidence>
<feature type="transmembrane region" description="Helical" evidence="8">
    <location>
        <begin position="224"/>
        <end position="243"/>
    </location>
</feature>
<evidence type="ECO:0000256" key="6">
    <source>
        <dbReference type="ARBA" id="ARBA00023170"/>
    </source>
</evidence>
<evidence type="ECO:0000256" key="1">
    <source>
        <dbReference type="ARBA" id="ARBA00004651"/>
    </source>
</evidence>
<evidence type="ECO:0000256" key="8">
    <source>
        <dbReference type="RuleBase" id="RU363108"/>
    </source>
</evidence>
<comment type="function">
    <text evidence="8">Gustatory receptor which mediates acceptance or avoidance behavior, depending on its substrates.</text>
</comment>
<dbReference type="GO" id="GO:0043025">
    <property type="term" value="C:neuronal cell body"/>
    <property type="evidence" value="ECO:0007669"/>
    <property type="project" value="TreeGrafter"/>
</dbReference>
<feature type="transmembrane region" description="Helical" evidence="8">
    <location>
        <begin position="127"/>
        <end position="146"/>
    </location>
</feature>
<feature type="transmembrane region" description="Helical" evidence="8">
    <location>
        <begin position="343"/>
        <end position="360"/>
    </location>
</feature>
<organism evidence="9 10">
    <name type="scientific">Drosophila lebanonensis</name>
    <name type="common">Fruit fly</name>
    <name type="synonym">Scaptodrosophila lebanonensis</name>
    <dbReference type="NCBI Taxonomy" id="7225"/>
    <lineage>
        <taxon>Eukaryota</taxon>
        <taxon>Metazoa</taxon>
        <taxon>Ecdysozoa</taxon>
        <taxon>Arthropoda</taxon>
        <taxon>Hexapoda</taxon>
        <taxon>Insecta</taxon>
        <taxon>Pterygota</taxon>
        <taxon>Neoptera</taxon>
        <taxon>Endopterygota</taxon>
        <taxon>Diptera</taxon>
        <taxon>Brachycera</taxon>
        <taxon>Muscomorpha</taxon>
        <taxon>Ephydroidea</taxon>
        <taxon>Drosophilidae</taxon>
        <taxon>Scaptodrosophila</taxon>
    </lineage>
</organism>
<name>A0A6J2TQ67_DROLE</name>
<proteinExistence type="inferred from homology"/>
<accession>A0A6J2TQ67</accession>
<dbReference type="GeneID" id="115626135"/>
<feature type="transmembrane region" description="Helical" evidence="8">
    <location>
        <begin position="81"/>
        <end position="99"/>
    </location>
</feature>
<dbReference type="GO" id="GO:0030425">
    <property type="term" value="C:dendrite"/>
    <property type="evidence" value="ECO:0007669"/>
    <property type="project" value="TreeGrafter"/>
</dbReference>
<feature type="transmembrane region" description="Helical" evidence="8">
    <location>
        <begin position="263"/>
        <end position="286"/>
    </location>
</feature>
<evidence type="ECO:0000313" key="10">
    <source>
        <dbReference type="RefSeq" id="XP_030377253.1"/>
    </source>
</evidence>
<dbReference type="CTD" id="117346"/>
<evidence type="ECO:0000256" key="2">
    <source>
        <dbReference type="ARBA" id="ARBA00022475"/>
    </source>
</evidence>
<keyword evidence="7 8" id="KW-0807">Transducer</keyword>
<keyword evidence="2 8" id="KW-1003">Cell membrane</keyword>
<evidence type="ECO:0000256" key="3">
    <source>
        <dbReference type="ARBA" id="ARBA00022692"/>
    </source>
</evidence>
<keyword evidence="4 8" id="KW-1133">Transmembrane helix</keyword>
<dbReference type="GO" id="GO:0007165">
    <property type="term" value="P:signal transduction"/>
    <property type="evidence" value="ECO:0007669"/>
    <property type="project" value="UniProtKB-KW"/>
</dbReference>
<dbReference type="PANTHER" id="PTHR21143">
    <property type="entry name" value="INVERTEBRATE GUSTATORY RECEPTOR"/>
    <property type="match status" value="1"/>
</dbReference>
<dbReference type="PANTHER" id="PTHR21143:SF133">
    <property type="entry name" value="GUSTATORY AND PHEROMONE RECEPTOR 32A-RELATED"/>
    <property type="match status" value="1"/>
</dbReference>
<feature type="transmembrane region" description="Helical" evidence="8">
    <location>
        <begin position="40"/>
        <end position="61"/>
    </location>
</feature>
<dbReference type="Pfam" id="PF08395">
    <property type="entry name" value="7tm_7"/>
    <property type="match status" value="1"/>
</dbReference>
<feature type="transmembrane region" description="Helical" evidence="8">
    <location>
        <begin position="158"/>
        <end position="180"/>
    </location>
</feature>
<dbReference type="RefSeq" id="XP_030377253.1">
    <property type="nucleotide sequence ID" value="XM_030521393.1"/>
</dbReference>